<comment type="caution">
    <text evidence="1">The sequence shown here is derived from an EMBL/GenBank/DDBJ whole genome shotgun (WGS) entry which is preliminary data.</text>
</comment>
<accession>A0ACC5XYP4</accession>
<dbReference type="EMBL" id="CM040975">
    <property type="protein sequence ID" value="MCJ8728197.1"/>
    <property type="molecule type" value="Genomic_DNA"/>
</dbReference>
<protein>
    <submittedName>
        <fullName evidence="1">Uncharacterized protein</fullName>
    </submittedName>
</protein>
<reference evidence="1" key="1">
    <citation type="submission" date="2020-02" db="EMBL/GenBank/DDBJ databases">
        <title>Genome sequencing of the panga catfish, Pangasius djambal.</title>
        <authorList>
            <person name="Wen M."/>
            <person name="Zahm M."/>
            <person name="Roques C."/>
            <person name="Cabau C."/>
            <person name="Klopp C."/>
            <person name="Donnadieu C."/>
            <person name="Jouanno E."/>
            <person name="Avarre J.-C."/>
            <person name="Campet M."/>
            <person name="Ha T."/>
            <person name="Dugue R."/>
            <person name="Lampietro C."/>
            <person name="Louis A."/>
            <person name="Herpin A."/>
            <person name="Echchiki A."/>
            <person name="Berthelot C."/>
            <person name="Parey E."/>
            <person name="Roest-Crollius H."/>
            <person name="Braasch I."/>
            <person name="Postlethwait J.H."/>
            <person name="Bobe J."/>
            <person name="Montfort J."/>
            <person name="Bouchez O."/>
            <person name="Begum T."/>
            <person name="Schartl M."/>
            <person name="Gustiano R."/>
            <person name="Guiguen Y."/>
        </authorList>
    </citation>
    <scope>NUCLEOTIDE SEQUENCE</scope>
    <source>
        <strain evidence="1">Pdj_M5554</strain>
    </source>
</reference>
<keyword evidence="2" id="KW-1185">Reference proteome</keyword>
<evidence type="ECO:0000313" key="2">
    <source>
        <dbReference type="Proteomes" id="UP000830395"/>
    </source>
</evidence>
<organism evidence="1 2">
    <name type="scientific">Pangasius djambal</name>
    <dbReference type="NCBI Taxonomy" id="1691987"/>
    <lineage>
        <taxon>Eukaryota</taxon>
        <taxon>Metazoa</taxon>
        <taxon>Chordata</taxon>
        <taxon>Craniata</taxon>
        <taxon>Vertebrata</taxon>
        <taxon>Euteleostomi</taxon>
        <taxon>Actinopterygii</taxon>
        <taxon>Neopterygii</taxon>
        <taxon>Teleostei</taxon>
        <taxon>Ostariophysi</taxon>
        <taxon>Siluriformes</taxon>
        <taxon>Pangasiidae</taxon>
        <taxon>Pangasius</taxon>
    </lineage>
</organism>
<gene>
    <name evidence="1" type="ORF">PDJAM_G00001560</name>
</gene>
<evidence type="ECO:0000313" key="1">
    <source>
        <dbReference type="EMBL" id="MCJ8728197.1"/>
    </source>
</evidence>
<dbReference type="Proteomes" id="UP000830395">
    <property type="component" value="Chromosome 1"/>
</dbReference>
<proteinExistence type="predicted"/>
<sequence>MFLCRVSQENLELKEQLGHRAPEAFRVNLETLGKMVVMALRFVQCWPNVLQGNAGRPGAPGNPGDDGLPGHRGPKGPPGTRDMSTCQLISYVRDNCVCCKDKAACPVYPTELVIGLDMSGEVTPALFERMRLTLLSLLDSIAIAESNCPTGTRVSVVSYSTNTKYLIRFSDHRHKKDLVEAVKNIPLERTSNRRNIGAAMRFVGRNVFKRIRQGVLIRKVAIFLISGEESGDVTSSSGQSEDMTSITTAVLEYKAMEINLGVFAFRNTFNVNNIFEAIRKADETGSFILSVLEGQRAPFKRIQQCVICFDPCNPARDCPSSSEVSTSKEVNMDLALLVDGSRSMQADQYEGVKQVLGTVLDQLVVSGQPSRADRQARVALYQQSSSYGEAQAPVKQIFTFQQFQNHNLMKQSIFKNLQQTGSYSRLGHAMEFVMQGLLTVSKPRKNKMVLLIVGGETEYSDRAKLDFISTKAKCQGVVLFTLTVGDHFNSTQVEMLASFPTEQHIVHLGHVKQGEQEYSRRFIRTFLHILSRELNTYPSPLLRQQCESLQQQGQIQGLDVLEATERSSIERIPLPTFTYPEDTEKEEEEEKEEYIAYTEQSGTLEEAAYENGDVLTSRHRDSNDVCYLKKDDGPCRNYVLKWFYDQEQNECSRFWYGGCDGNLNRFDTKEDCEARCGELHTVQ</sequence>
<name>A0ACC5XYP4_9TELE</name>